<dbReference type="InterPro" id="IPR001763">
    <property type="entry name" value="Rhodanese-like_dom"/>
</dbReference>
<dbReference type="PANTHER" id="PTHR43031:SF18">
    <property type="entry name" value="RHODANESE-RELATED SULFURTRANSFERASES"/>
    <property type="match status" value="1"/>
</dbReference>
<name>A0A1H2EIN9_9GAMM</name>
<dbReference type="STRING" id="1245526.SAMN05216580_0627"/>
<dbReference type="AlphaFoldDB" id="A0A1H2EIN9"/>
<dbReference type="Proteomes" id="UP000243063">
    <property type="component" value="Chromosome I"/>
</dbReference>
<dbReference type="PROSITE" id="PS50206">
    <property type="entry name" value="RHODANESE_3"/>
    <property type="match status" value="1"/>
</dbReference>
<feature type="transmembrane region" description="Helical" evidence="1">
    <location>
        <begin position="12"/>
        <end position="29"/>
    </location>
</feature>
<reference evidence="4" key="1">
    <citation type="submission" date="2016-10" db="EMBL/GenBank/DDBJ databases">
        <authorList>
            <person name="Varghese N."/>
            <person name="Submissions S."/>
        </authorList>
    </citation>
    <scope>NUCLEOTIDE SEQUENCE [LARGE SCALE GENOMIC DNA]</scope>
    <source>
        <strain evidence="4">CCTCC 2012022</strain>
    </source>
</reference>
<sequence>MFLAQLTEFVSNHYILSTLFVVLLALLIANEARRGGRSLNCRELTAQINGGAAVLLDVRAHKEFSGGHITGSLNIPFDKLDSRIAELDKHKGKTLIVIDAMGQHAGSVCAKLKKAGFEATRLSGGIASWRGDNLPVVK</sequence>
<accession>A0A1H2EIN9</accession>
<organism evidence="3 4">
    <name type="scientific">Geopseudomonas guangdongensis</name>
    <dbReference type="NCBI Taxonomy" id="1245526"/>
    <lineage>
        <taxon>Bacteria</taxon>
        <taxon>Pseudomonadati</taxon>
        <taxon>Pseudomonadota</taxon>
        <taxon>Gammaproteobacteria</taxon>
        <taxon>Pseudomonadales</taxon>
        <taxon>Pseudomonadaceae</taxon>
        <taxon>Geopseudomonas</taxon>
    </lineage>
</organism>
<dbReference type="SUPFAM" id="SSF52821">
    <property type="entry name" value="Rhodanese/Cell cycle control phosphatase"/>
    <property type="match status" value="1"/>
</dbReference>
<evidence type="ECO:0000259" key="2">
    <source>
        <dbReference type="PROSITE" id="PS50206"/>
    </source>
</evidence>
<keyword evidence="1" id="KW-0812">Transmembrane</keyword>
<dbReference type="InterPro" id="IPR036873">
    <property type="entry name" value="Rhodanese-like_dom_sf"/>
</dbReference>
<dbReference type="CDD" id="cd00158">
    <property type="entry name" value="RHOD"/>
    <property type="match status" value="1"/>
</dbReference>
<gene>
    <name evidence="3" type="ORF">SAMN05216580_0627</name>
</gene>
<dbReference type="OrthoDB" id="9808735at2"/>
<keyword evidence="3" id="KW-0808">Transferase</keyword>
<dbReference type="PANTHER" id="PTHR43031">
    <property type="entry name" value="FAD-DEPENDENT OXIDOREDUCTASE"/>
    <property type="match status" value="1"/>
</dbReference>
<dbReference type="SMART" id="SM00450">
    <property type="entry name" value="RHOD"/>
    <property type="match status" value="1"/>
</dbReference>
<proteinExistence type="predicted"/>
<dbReference type="Gene3D" id="3.40.250.10">
    <property type="entry name" value="Rhodanese-like domain"/>
    <property type="match status" value="1"/>
</dbReference>
<dbReference type="RefSeq" id="WP_090212047.1">
    <property type="nucleotide sequence ID" value="NZ_LT629780.1"/>
</dbReference>
<keyword evidence="1" id="KW-0472">Membrane</keyword>
<evidence type="ECO:0000313" key="4">
    <source>
        <dbReference type="Proteomes" id="UP000243063"/>
    </source>
</evidence>
<dbReference type="Pfam" id="PF00581">
    <property type="entry name" value="Rhodanese"/>
    <property type="match status" value="1"/>
</dbReference>
<dbReference type="InterPro" id="IPR050229">
    <property type="entry name" value="GlpE_sulfurtransferase"/>
</dbReference>
<dbReference type="EMBL" id="LT629780">
    <property type="protein sequence ID" value="SDT94950.1"/>
    <property type="molecule type" value="Genomic_DNA"/>
</dbReference>
<feature type="domain" description="Rhodanese" evidence="2">
    <location>
        <begin position="49"/>
        <end position="138"/>
    </location>
</feature>
<evidence type="ECO:0000256" key="1">
    <source>
        <dbReference type="SAM" id="Phobius"/>
    </source>
</evidence>
<protein>
    <submittedName>
        <fullName evidence="3">Rhodanese-related sulfurtransferase</fullName>
    </submittedName>
</protein>
<keyword evidence="4" id="KW-1185">Reference proteome</keyword>
<evidence type="ECO:0000313" key="3">
    <source>
        <dbReference type="EMBL" id="SDT94950.1"/>
    </source>
</evidence>
<dbReference type="GO" id="GO:0016740">
    <property type="term" value="F:transferase activity"/>
    <property type="evidence" value="ECO:0007669"/>
    <property type="project" value="UniProtKB-KW"/>
</dbReference>
<keyword evidence="1" id="KW-1133">Transmembrane helix</keyword>